<dbReference type="PRINTS" id="PR00080">
    <property type="entry name" value="SDRFAMILY"/>
</dbReference>
<dbReference type="InterPro" id="IPR036291">
    <property type="entry name" value="NAD(P)-bd_dom_sf"/>
</dbReference>
<dbReference type="EMBL" id="CP050177">
    <property type="protein sequence ID" value="QIQ06182.1"/>
    <property type="molecule type" value="Genomic_DNA"/>
</dbReference>
<evidence type="ECO:0000313" key="4">
    <source>
        <dbReference type="EMBL" id="QIQ06182.1"/>
    </source>
</evidence>
<dbReference type="Pfam" id="PF00106">
    <property type="entry name" value="adh_short"/>
    <property type="match status" value="1"/>
</dbReference>
<reference evidence="4 5" key="1">
    <citation type="submission" date="2020-03" db="EMBL/GenBank/DDBJ databases">
        <title>A novel species.</title>
        <authorList>
            <person name="Gao J."/>
        </authorList>
    </citation>
    <scope>NUCLEOTIDE SEQUENCE [LARGE SCALE GENOMIC DNA]</scope>
    <source>
        <strain evidence="4 5">QMT-12</strain>
    </source>
</reference>
<dbReference type="InterPro" id="IPR002347">
    <property type="entry name" value="SDR_fam"/>
</dbReference>
<dbReference type="Proteomes" id="UP000501179">
    <property type="component" value="Chromosome"/>
</dbReference>
<dbReference type="KEGG" id="slia:HA039_31175"/>
<dbReference type="GO" id="GO:0016491">
    <property type="term" value="F:oxidoreductase activity"/>
    <property type="evidence" value="ECO:0007669"/>
    <property type="project" value="UniProtKB-KW"/>
</dbReference>
<protein>
    <submittedName>
        <fullName evidence="4">SDR family NAD(P)-dependent oxidoreductase</fullName>
    </submittedName>
</protein>
<dbReference type="InterPro" id="IPR020904">
    <property type="entry name" value="Sc_DH/Rdtase_CS"/>
</dbReference>
<proteinExistence type="inferred from homology"/>
<dbReference type="PANTHER" id="PTHR44196:SF1">
    <property type="entry name" value="DEHYDROGENASE_REDUCTASE SDR FAMILY MEMBER 7B"/>
    <property type="match status" value="1"/>
</dbReference>
<dbReference type="SUPFAM" id="SSF51735">
    <property type="entry name" value="NAD(P)-binding Rossmann-fold domains"/>
    <property type="match status" value="1"/>
</dbReference>
<evidence type="ECO:0000256" key="1">
    <source>
        <dbReference type="ARBA" id="ARBA00006484"/>
    </source>
</evidence>
<keyword evidence="2" id="KW-0560">Oxidoreductase</keyword>
<evidence type="ECO:0000256" key="3">
    <source>
        <dbReference type="RuleBase" id="RU000363"/>
    </source>
</evidence>
<dbReference type="Gene3D" id="3.40.50.720">
    <property type="entry name" value="NAD(P)-binding Rossmann-like Domain"/>
    <property type="match status" value="1"/>
</dbReference>
<dbReference type="GO" id="GO:0016020">
    <property type="term" value="C:membrane"/>
    <property type="evidence" value="ECO:0007669"/>
    <property type="project" value="TreeGrafter"/>
</dbReference>
<organism evidence="4 5">
    <name type="scientific">Streptomyces liangshanensis</name>
    <dbReference type="NCBI Taxonomy" id="2717324"/>
    <lineage>
        <taxon>Bacteria</taxon>
        <taxon>Bacillati</taxon>
        <taxon>Actinomycetota</taxon>
        <taxon>Actinomycetes</taxon>
        <taxon>Kitasatosporales</taxon>
        <taxon>Streptomycetaceae</taxon>
        <taxon>Streptomyces</taxon>
    </lineage>
</organism>
<dbReference type="PROSITE" id="PS00061">
    <property type="entry name" value="ADH_SHORT"/>
    <property type="match status" value="1"/>
</dbReference>
<evidence type="ECO:0000256" key="2">
    <source>
        <dbReference type="ARBA" id="ARBA00023002"/>
    </source>
</evidence>
<name>A0A6G9H6K9_9ACTN</name>
<dbReference type="AlphaFoldDB" id="A0A6G9H6K9"/>
<dbReference type="PRINTS" id="PR00081">
    <property type="entry name" value="GDHRDH"/>
</dbReference>
<dbReference type="PANTHER" id="PTHR44196">
    <property type="entry name" value="DEHYDROGENASE/REDUCTASE SDR FAMILY MEMBER 7B"/>
    <property type="match status" value="1"/>
</dbReference>
<evidence type="ECO:0000313" key="5">
    <source>
        <dbReference type="Proteomes" id="UP000501179"/>
    </source>
</evidence>
<gene>
    <name evidence="4" type="ORF">HA039_31175</name>
</gene>
<comment type="similarity">
    <text evidence="1 3">Belongs to the short-chain dehydrogenases/reductases (SDR) family.</text>
</comment>
<keyword evidence="5" id="KW-1185">Reference proteome</keyword>
<accession>A0A6G9H6K9</accession>
<dbReference type="RefSeq" id="WP_167035014.1">
    <property type="nucleotide sequence ID" value="NZ_CP050177.1"/>
</dbReference>
<sequence length="266" mass="28268">METQTKRSQRQTVLITGGGSGIGLGLAERHLAAGHRVMITGRRPDRLAAVADRLPGIETFTNDIATPEGREQLADQVRRTLPELRVLINNAGVQRRVGIASDHSPWAEAQNEIDILLAAPVHLGRLLVPHMLAHGRPGVLINVTSGGAFFPQPFAPLYSAAKAALHSYTVNLRHALKATPLRVVELMPPAVATALAGPGQAHGADPDDFCDTVFPLLDGTHPEVGYGPTATPEFTSRRTAEQRTFDTMSARFPVPAYGPGGVGVGV</sequence>